<dbReference type="GO" id="GO:0043419">
    <property type="term" value="P:urea catabolic process"/>
    <property type="evidence" value="ECO:0007669"/>
    <property type="project" value="InterPro"/>
</dbReference>
<name>A0A3B0Z798_9ZZZZ</name>
<dbReference type="InterPro" id="IPR004400">
    <property type="entry name" value="UreG"/>
</dbReference>
<organism evidence="1">
    <name type="scientific">hydrothermal vent metagenome</name>
    <dbReference type="NCBI Taxonomy" id="652676"/>
    <lineage>
        <taxon>unclassified sequences</taxon>
        <taxon>metagenomes</taxon>
        <taxon>ecological metagenomes</taxon>
    </lineage>
</organism>
<sequence length="55" mass="6121">LADMVGASLEVMKTDSQRMRGDRPFVFTQLKTAEGLNVVMDFLVHEGMLSSPHKV</sequence>
<dbReference type="EMBL" id="UOFM01000527">
    <property type="protein sequence ID" value="VAW83337.1"/>
    <property type="molecule type" value="Genomic_DNA"/>
</dbReference>
<accession>A0A3B0Z798</accession>
<evidence type="ECO:0000313" key="1">
    <source>
        <dbReference type="EMBL" id="VAW83337.1"/>
    </source>
</evidence>
<dbReference type="PANTHER" id="PTHR31715:SF0">
    <property type="entry name" value="UREASE ACCESSORY PROTEIN G"/>
    <property type="match status" value="1"/>
</dbReference>
<gene>
    <name evidence="1" type="ORF">MNBD_GAMMA14-8</name>
</gene>
<dbReference type="GO" id="GO:0016151">
    <property type="term" value="F:nickel cation binding"/>
    <property type="evidence" value="ECO:0007669"/>
    <property type="project" value="InterPro"/>
</dbReference>
<dbReference type="GO" id="GO:0003924">
    <property type="term" value="F:GTPase activity"/>
    <property type="evidence" value="ECO:0007669"/>
    <property type="project" value="InterPro"/>
</dbReference>
<reference evidence="1" key="1">
    <citation type="submission" date="2018-06" db="EMBL/GenBank/DDBJ databases">
        <authorList>
            <person name="Zhirakovskaya E."/>
        </authorList>
    </citation>
    <scope>NUCLEOTIDE SEQUENCE</scope>
</reference>
<feature type="non-terminal residue" evidence="1">
    <location>
        <position position="1"/>
    </location>
</feature>
<dbReference type="PANTHER" id="PTHR31715">
    <property type="entry name" value="UREASE ACCESSORY PROTEIN G"/>
    <property type="match status" value="1"/>
</dbReference>
<proteinExistence type="predicted"/>
<dbReference type="AlphaFoldDB" id="A0A3B0Z798"/>
<protein>
    <submittedName>
        <fullName evidence="1">Urease accessory protein UreG</fullName>
    </submittedName>
</protein>